<dbReference type="CDD" id="cd00883">
    <property type="entry name" value="beta_CA_cladeA"/>
    <property type="match status" value="1"/>
</dbReference>
<dbReference type="NCBIfam" id="NF007756">
    <property type="entry name" value="PRK10437.1"/>
    <property type="match status" value="1"/>
</dbReference>
<dbReference type="InterPro" id="IPR001765">
    <property type="entry name" value="Carbonic_anhydrase"/>
</dbReference>
<dbReference type="InterPro" id="IPR036874">
    <property type="entry name" value="Carbonic_anhydrase_sf"/>
</dbReference>
<keyword evidence="5 9" id="KW-0862">Zinc</keyword>
<dbReference type="PROSITE" id="PS00705">
    <property type="entry name" value="PROK_CO2_ANHYDRASE_2"/>
    <property type="match status" value="1"/>
</dbReference>
<keyword evidence="4 9" id="KW-0479">Metal-binding</keyword>
<evidence type="ECO:0000256" key="1">
    <source>
        <dbReference type="ARBA" id="ARBA00006217"/>
    </source>
</evidence>
<feature type="binding site" evidence="9">
    <location>
        <position position="195"/>
    </location>
    <ligand>
        <name>Zn(2+)</name>
        <dbReference type="ChEBI" id="CHEBI:29105"/>
    </ligand>
</feature>
<evidence type="ECO:0000256" key="8">
    <source>
        <dbReference type="ARBA" id="ARBA00048348"/>
    </source>
</evidence>
<dbReference type="GO" id="GO:0015976">
    <property type="term" value="P:carbon utilization"/>
    <property type="evidence" value="ECO:0007669"/>
    <property type="project" value="InterPro"/>
</dbReference>
<dbReference type="AlphaFoldDB" id="A0A8H4BLN5"/>
<feature type="binding site" evidence="9">
    <location>
        <position position="254"/>
    </location>
    <ligand>
        <name>Zn(2+)</name>
        <dbReference type="ChEBI" id="CHEBI:29105"/>
    </ligand>
</feature>
<dbReference type="Pfam" id="PF00484">
    <property type="entry name" value="Pro_CA"/>
    <property type="match status" value="1"/>
</dbReference>
<dbReference type="InterPro" id="IPR001680">
    <property type="entry name" value="WD40_rpt"/>
</dbReference>
<gene>
    <name evidence="10" type="ORF">FB192DRAFT_1297059</name>
</gene>
<dbReference type="Gene3D" id="2.130.10.10">
    <property type="entry name" value="YVTN repeat-like/Quinoprotein amine dehydrogenase"/>
    <property type="match status" value="1"/>
</dbReference>
<dbReference type="InterPro" id="IPR015892">
    <property type="entry name" value="Carbonic_anhydrase_CS"/>
</dbReference>
<comment type="similarity">
    <text evidence="1">Belongs to the beta-class carbonic anhydrase family.</text>
</comment>
<evidence type="ECO:0000256" key="9">
    <source>
        <dbReference type="PIRSR" id="PIRSR601765-1"/>
    </source>
</evidence>
<feature type="binding site" evidence="9">
    <location>
        <position position="197"/>
    </location>
    <ligand>
        <name>Zn(2+)</name>
        <dbReference type="ChEBI" id="CHEBI:29105"/>
    </ligand>
</feature>
<dbReference type="EC" id="4.2.1.1" evidence="2"/>
<dbReference type="PANTHER" id="PTHR11002">
    <property type="entry name" value="CARBONIC ANHYDRASE"/>
    <property type="match status" value="1"/>
</dbReference>
<evidence type="ECO:0000256" key="3">
    <source>
        <dbReference type="ARBA" id="ARBA00014628"/>
    </source>
</evidence>
<evidence type="ECO:0000256" key="6">
    <source>
        <dbReference type="ARBA" id="ARBA00023239"/>
    </source>
</evidence>
<dbReference type="Gene3D" id="3.40.1050.10">
    <property type="entry name" value="Carbonic anhydrase"/>
    <property type="match status" value="1"/>
</dbReference>
<feature type="binding site" evidence="9">
    <location>
        <position position="251"/>
    </location>
    <ligand>
        <name>Zn(2+)</name>
        <dbReference type="ChEBI" id="CHEBI:29105"/>
    </ligand>
</feature>
<evidence type="ECO:0000256" key="4">
    <source>
        <dbReference type="ARBA" id="ARBA00022723"/>
    </source>
</evidence>
<dbReference type="PROSITE" id="PS00704">
    <property type="entry name" value="PROK_CO2_ANHYDRASE_1"/>
    <property type="match status" value="1"/>
</dbReference>
<reference evidence="10 11" key="1">
    <citation type="submission" date="2019-09" db="EMBL/GenBank/DDBJ databases">
        <authorList>
            <consortium name="DOE Joint Genome Institute"/>
            <person name="Mondo S.J."/>
            <person name="Navarro-Mendoza M.I."/>
            <person name="Perez-Arques C."/>
            <person name="Panchal S."/>
            <person name="Nicolas F.E."/>
            <person name="Ganguly P."/>
            <person name="Pangilinan J."/>
            <person name="Grigoriev I."/>
            <person name="Heitman J."/>
            <person name="Sanya K."/>
            <person name="Garre V."/>
        </authorList>
    </citation>
    <scope>NUCLEOTIDE SEQUENCE [LARGE SCALE GENOMIC DNA]</scope>
    <source>
        <strain evidence="10 11">MU402</strain>
    </source>
</reference>
<accession>A0A8H4BLN5</accession>
<sequence>MAVIEDGNKVIAGSQSGALYTWDWNQWDASRKWLGHPNSIDALCKLDEQVVCTGGSDGLLRMISVQPYKFEGILGDHGEDFPIEAVEMDHHQTYLASCGHDLQLKFWNVQFLFEQDTTAEATSPPPPLKRKQKPELFATPSFTTHTMNRFDPNDENLDGILANNKKWAAQVMKEDPEFLHNIAQKQSPKILWIGCSDSRVPANVVLALPPGEVFVHRNIANVVSHSDLNCLSVLQYAVEVLKVEHIIVCGHYNCGGVTAAQGHEQFGLIDNWLRNIKDVYRLHQTELESHQDATARLRRLIELNAINSAENVCHSTIVQNAWANGQKLTVHAWAFDIEDGVAKRLEWTASNGKKLQSIYVTKKD</sequence>
<dbReference type="PANTHER" id="PTHR11002:SF76">
    <property type="entry name" value="CARBONIC ANHYDRASE"/>
    <property type="match status" value="1"/>
</dbReference>
<evidence type="ECO:0000313" key="11">
    <source>
        <dbReference type="Proteomes" id="UP000469890"/>
    </source>
</evidence>
<dbReference type="SUPFAM" id="SSF53056">
    <property type="entry name" value="beta-carbonic anhydrase, cab"/>
    <property type="match status" value="1"/>
</dbReference>
<protein>
    <recommendedName>
        <fullName evidence="3">Carbonic anhydrase</fullName>
        <ecNumber evidence="2">4.2.1.1</ecNumber>
    </recommendedName>
    <alternativeName>
        <fullName evidence="7">Carbonate dehydratase</fullName>
    </alternativeName>
</protein>
<dbReference type="GO" id="GO:0004089">
    <property type="term" value="F:carbonate dehydratase activity"/>
    <property type="evidence" value="ECO:0007669"/>
    <property type="project" value="UniProtKB-EC"/>
</dbReference>
<dbReference type="InterPro" id="IPR015943">
    <property type="entry name" value="WD40/YVTN_repeat-like_dom_sf"/>
</dbReference>
<dbReference type="FunFam" id="3.40.1050.10:FF:000001">
    <property type="entry name" value="Carbonic anhydrase"/>
    <property type="match status" value="1"/>
</dbReference>
<keyword evidence="6" id="KW-0456">Lyase</keyword>
<comment type="caution">
    <text evidence="10">The sequence shown here is derived from an EMBL/GenBank/DDBJ whole genome shotgun (WGS) entry which is preliminary data.</text>
</comment>
<dbReference type="GO" id="GO:0008270">
    <property type="term" value="F:zinc ion binding"/>
    <property type="evidence" value="ECO:0007669"/>
    <property type="project" value="InterPro"/>
</dbReference>
<proteinExistence type="inferred from homology"/>
<dbReference type="SMART" id="SM00947">
    <property type="entry name" value="Pro_CA"/>
    <property type="match status" value="1"/>
</dbReference>
<evidence type="ECO:0000256" key="2">
    <source>
        <dbReference type="ARBA" id="ARBA00012925"/>
    </source>
</evidence>
<organism evidence="10 11">
    <name type="scientific">Mucor circinelloides f. lusitanicus</name>
    <name type="common">Mucor racemosus var. lusitanicus</name>
    <dbReference type="NCBI Taxonomy" id="29924"/>
    <lineage>
        <taxon>Eukaryota</taxon>
        <taxon>Fungi</taxon>
        <taxon>Fungi incertae sedis</taxon>
        <taxon>Mucoromycota</taxon>
        <taxon>Mucoromycotina</taxon>
        <taxon>Mucoromycetes</taxon>
        <taxon>Mucorales</taxon>
        <taxon>Mucorineae</taxon>
        <taxon>Mucoraceae</taxon>
        <taxon>Mucor</taxon>
    </lineage>
</organism>
<comment type="cofactor">
    <cofactor evidence="9">
        <name>Zn(2+)</name>
        <dbReference type="ChEBI" id="CHEBI:29105"/>
    </cofactor>
    <text evidence="9">Binds 1 zinc ion per subunit.</text>
</comment>
<dbReference type="Proteomes" id="UP000469890">
    <property type="component" value="Unassembled WGS sequence"/>
</dbReference>
<evidence type="ECO:0000313" key="10">
    <source>
        <dbReference type="EMBL" id="KAF1804473.1"/>
    </source>
</evidence>
<evidence type="ECO:0000256" key="5">
    <source>
        <dbReference type="ARBA" id="ARBA00022833"/>
    </source>
</evidence>
<dbReference type="SUPFAM" id="SSF50978">
    <property type="entry name" value="WD40 repeat-like"/>
    <property type="match status" value="1"/>
</dbReference>
<name>A0A8H4BLN5_MUCCL</name>
<dbReference type="EMBL" id="JAAECE010000002">
    <property type="protein sequence ID" value="KAF1804473.1"/>
    <property type="molecule type" value="Genomic_DNA"/>
</dbReference>
<dbReference type="SMART" id="SM00320">
    <property type="entry name" value="WD40"/>
    <property type="match status" value="2"/>
</dbReference>
<dbReference type="InterPro" id="IPR036322">
    <property type="entry name" value="WD40_repeat_dom_sf"/>
</dbReference>
<evidence type="ECO:0000256" key="7">
    <source>
        <dbReference type="ARBA" id="ARBA00031969"/>
    </source>
</evidence>
<comment type="catalytic activity">
    <reaction evidence="8">
        <text>hydrogencarbonate + H(+) = CO2 + H2O</text>
        <dbReference type="Rhea" id="RHEA:10748"/>
        <dbReference type="ChEBI" id="CHEBI:15377"/>
        <dbReference type="ChEBI" id="CHEBI:15378"/>
        <dbReference type="ChEBI" id="CHEBI:16526"/>
        <dbReference type="ChEBI" id="CHEBI:17544"/>
        <dbReference type="EC" id="4.2.1.1"/>
    </reaction>
</comment>